<sequence>MSAPESLVSKFKHDENSLANTSSLWIVTYFFYKIATPIRYPTTIGLTRFAVHHLRAKGFLAPIEEQDRLRNLAREGYNLHKGRVQRIVHSRRQQAIQKAKEYVSKRPLSRK</sequence>
<comment type="caution">
    <text evidence="1">The sequence shown here is derived from an EMBL/GenBank/DDBJ whole genome shotgun (WGS) entry which is preliminary data.</text>
</comment>
<evidence type="ECO:0000313" key="1">
    <source>
        <dbReference type="EMBL" id="KAL3308827.1"/>
    </source>
</evidence>
<proteinExistence type="predicted"/>
<evidence type="ECO:0000313" key="2">
    <source>
        <dbReference type="Proteomes" id="UP001626550"/>
    </source>
</evidence>
<accession>A0ABD2PPM5</accession>
<dbReference type="Proteomes" id="UP001626550">
    <property type="component" value="Unassembled WGS sequence"/>
</dbReference>
<dbReference type="AlphaFoldDB" id="A0ABD2PPM5"/>
<gene>
    <name evidence="1" type="ORF">Ciccas_012636</name>
</gene>
<reference evidence="1 2" key="1">
    <citation type="submission" date="2024-11" db="EMBL/GenBank/DDBJ databases">
        <title>Adaptive evolution of stress response genes in parasites aligns with host niche diversity.</title>
        <authorList>
            <person name="Hahn C."/>
            <person name="Resl P."/>
        </authorList>
    </citation>
    <scope>NUCLEOTIDE SEQUENCE [LARGE SCALE GENOMIC DNA]</scope>
    <source>
        <strain evidence="1">EGGRZ-B1_66</strain>
        <tissue evidence="1">Body</tissue>
    </source>
</reference>
<name>A0ABD2PPM5_9PLAT</name>
<dbReference type="EMBL" id="JBJKFK010004641">
    <property type="protein sequence ID" value="KAL3308827.1"/>
    <property type="molecule type" value="Genomic_DNA"/>
</dbReference>
<organism evidence="1 2">
    <name type="scientific">Cichlidogyrus casuarinus</name>
    <dbReference type="NCBI Taxonomy" id="1844966"/>
    <lineage>
        <taxon>Eukaryota</taxon>
        <taxon>Metazoa</taxon>
        <taxon>Spiralia</taxon>
        <taxon>Lophotrochozoa</taxon>
        <taxon>Platyhelminthes</taxon>
        <taxon>Monogenea</taxon>
        <taxon>Monopisthocotylea</taxon>
        <taxon>Dactylogyridea</taxon>
        <taxon>Ancyrocephalidae</taxon>
        <taxon>Cichlidogyrus</taxon>
    </lineage>
</organism>
<keyword evidence="2" id="KW-1185">Reference proteome</keyword>
<protein>
    <submittedName>
        <fullName evidence="1">Uncharacterized protein</fullName>
    </submittedName>
</protein>